<evidence type="ECO:0000313" key="4">
    <source>
        <dbReference type="Proteomes" id="UP000541426"/>
    </source>
</evidence>
<sequence length="53" mass="6157">MNQDDLTKQDEDLSATEFDGEERADHHDFGSWPEIAGLIFTILVTWLIFQFRG</sequence>
<name>A0A7W6DN52_9RHOB</name>
<reference evidence="3 4" key="1">
    <citation type="submission" date="2020-08" db="EMBL/GenBank/DDBJ databases">
        <title>Genomic Encyclopedia of Type Strains, Phase IV (KMG-IV): sequencing the most valuable type-strain genomes for metagenomic binning, comparative biology and taxonomic classification.</title>
        <authorList>
            <person name="Goeker M."/>
        </authorList>
    </citation>
    <scope>NUCLEOTIDE SEQUENCE [LARGE SCALE GENOMIC DNA]</scope>
    <source>
        <strain evidence="3 4">DSM 102235</strain>
    </source>
</reference>
<protein>
    <submittedName>
        <fullName evidence="3">Uncharacterized protein</fullName>
    </submittedName>
</protein>
<feature type="transmembrane region" description="Helical" evidence="2">
    <location>
        <begin position="29"/>
        <end position="49"/>
    </location>
</feature>
<organism evidence="3 4">
    <name type="scientific">Sagittula marina</name>
    <dbReference type="NCBI Taxonomy" id="943940"/>
    <lineage>
        <taxon>Bacteria</taxon>
        <taxon>Pseudomonadati</taxon>
        <taxon>Pseudomonadota</taxon>
        <taxon>Alphaproteobacteria</taxon>
        <taxon>Rhodobacterales</taxon>
        <taxon>Roseobacteraceae</taxon>
        <taxon>Sagittula</taxon>
    </lineage>
</organism>
<feature type="region of interest" description="Disordered" evidence="1">
    <location>
        <begin position="1"/>
        <end position="29"/>
    </location>
</feature>
<gene>
    <name evidence="3" type="ORF">GGQ68_002140</name>
</gene>
<dbReference type="EMBL" id="JACIEJ010000004">
    <property type="protein sequence ID" value="MBB3985807.1"/>
    <property type="molecule type" value="Genomic_DNA"/>
</dbReference>
<dbReference type="RefSeq" id="WP_183965675.1">
    <property type="nucleotide sequence ID" value="NZ_BAABBZ010000018.1"/>
</dbReference>
<keyword evidence="2" id="KW-0472">Membrane</keyword>
<keyword evidence="2" id="KW-1133">Transmembrane helix</keyword>
<feature type="compositionally biased region" description="Basic and acidic residues" evidence="1">
    <location>
        <begin position="1"/>
        <end position="11"/>
    </location>
</feature>
<keyword evidence="4" id="KW-1185">Reference proteome</keyword>
<evidence type="ECO:0000256" key="2">
    <source>
        <dbReference type="SAM" id="Phobius"/>
    </source>
</evidence>
<accession>A0A7W6DN52</accession>
<keyword evidence="2" id="KW-0812">Transmembrane</keyword>
<evidence type="ECO:0000256" key="1">
    <source>
        <dbReference type="SAM" id="MobiDB-lite"/>
    </source>
</evidence>
<dbReference type="Proteomes" id="UP000541426">
    <property type="component" value="Unassembled WGS sequence"/>
</dbReference>
<dbReference type="AlphaFoldDB" id="A0A7W6DN52"/>
<proteinExistence type="predicted"/>
<comment type="caution">
    <text evidence="3">The sequence shown here is derived from an EMBL/GenBank/DDBJ whole genome shotgun (WGS) entry which is preliminary data.</text>
</comment>
<evidence type="ECO:0000313" key="3">
    <source>
        <dbReference type="EMBL" id="MBB3985807.1"/>
    </source>
</evidence>